<feature type="transmembrane region" description="Helical" evidence="8">
    <location>
        <begin position="97"/>
        <end position="120"/>
    </location>
</feature>
<dbReference type="Pfam" id="PF12911">
    <property type="entry name" value="OppC_N"/>
    <property type="match status" value="1"/>
</dbReference>
<dbReference type="Gene3D" id="1.10.3720.10">
    <property type="entry name" value="MetI-like"/>
    <property type="match status" value="1"/>
</dbReference>
<dbReference type="CDD" id="cd06261">
    <property type="entry name" value="TM_PBP2"/>
    <property type="match status" value="1"/>
</dbReference>
<keyword evidence="3" id="KW-1003">Cell membrane</keyword>
<evidence type="ECO:0000313" key="10">
    <source>
        <dbReference type="EMBL" id="KHJ68375.1"/>
    </source>
</evidence>
<dbReference type="InterPro" id="IPR050366">
    <property type="entry name" value="BP-dependent_transpt_permease"/>
</dbReference>
<dbReference type="InterPro" id="IPR000515">
    <property type="entry name" value="MetI-like"/>
</dbReference>
<keyword evidence="6 8" id="KW-1133">Transmembrane helix</keyword>
<dbReference type="EMBL" id="JTJJ01000031">
    <property type="protein sequence ID" value="KHJ68375.1"/>
    <property type="molecule type" value="Genomic_DNA"/>
</dbReference>
<evidence type="ECO:0000259" key="9">
    <source>
        <dbReference type="PROSITE" id="PS50928"/>
    </source>
</evidence>
<feature type="transmembrane region" description="Helical" evidence="8">
    <location>
        <begin position="32"/>
        <end position="54"/>
    </location>
</feature>
<feature type="transmembrane region" description="Helical" evidence="8">
    <location>
        <begin position="218"/>
        <end position="240"/>
    </location>
</feature>
<evidence type="ECO:0000256" key="2">
    <source>
        <dbReference type="ARBA" id="ARBA00022448"/>
    </source>
</evidence>
<gene>
    <name evidence="10" type="ORF">QU24_08635</name>
</gene>
<dbReference type="PANTHER" id="PTHR43386:SF1">
    <property type="entry name" value="D,D-DIPEPTIDE TRANSPORT SYSTEM PERMEASE PROTEIN DDPC-RELATED"/>
    <property type="match status" value="1"/>
</dbReference>
<dbReference type="AlphaFoldDB" id="A0A0B1RB98"/>
<dbReference type="Pfam" id="PF00528">
    <property type="entry name" value="BPD_transp_1"/>
    <property type="match status" value="1"/>
</dbReference>
<dbReference type="InterPro" id="IPR025966">
    <property type="entry name" value="OppC_N"/>
</dbReference>
<evidence type="ECO:0000256" key="7">
    <source>
        <dbReference type="ARBA" id="ARBA00023136"/>
    </source>
</evidence>
<feature type="domain" description="ABC transmembrane type-1" evidence="9">
    <location>
        <begin position="97"/>
        <end position="282"/>
    </location>
</feature>
<keyword evidence="4" id="KW-0997">Cell inner membrane</keyword>
<accession>A0A0B1RB98</accession>
<protein>
    <submittedName>
        <fullName evidence="10">D-ala-D-ala transporter subunit</fullName>
    </submittedName>
</protein>
<dbReference type="SUPFAM" id="SSF161098">
    <property type="entry name" value="MetI-like"/>
    <property type="match status" value="1"/>
</dbReference>
<evidence type="ECO:0000256" key="1">
    <source>
        <dbReference type="ARBA" id="ARBA00004429"/>
    </source>
</evidence>
<evidence type="ECO:0000256" key="4">
    <source>
        <dbReference type="ARBA" id="ARBA00022519"/>
    </source>
</evidence>
<dbReference type="RefSeq" id="WP_039330155.1">
    <property type="nucleotide sequence ID" value="NZ_JTJJ01000031.1"/>
</dbReference>
<name>A0A0B1RB98_9GAMM</name>
<evidence type="ECO:0000256" key="3">
    <source>
        <dbReference type="ARBA" id="ARBA00022475"/>
    </source>
</evidence>
<evidence type="ECO:0000256" key="8">
    <source>
        <dbReference type="RuleBase" id="RU363032"/>
    </source>
</evidence>
<proteinExistence type="inferred from homology"/>
<dbReference type="PANTHER" id="PTHR43386">
    <property type="entry name" value="OLIGOPEPTIDE TRANSPORT SYSTEM PERMEASE PROTEIN APPC"/>
    <property type="match status" value="1"/>
</dbReference>
<dbReference type="InterPro" id="IPR035906">
    <property type="entry name" value="MetI-like_sf"/>
</dbReference>
<evidence type="ECO:0000256" key="6">
    <source>
        <dbReference type="ARBA" id="ARBA00022989"/>
    </source>
</evidence>
<dbReference type="PROSITE" id="PS50928">
    <property type="entry name" value="ABC_TM1"/>
    <property type="match status" value="1"/>
</dbReference>
<keyword evidence="7 8" id="KW-0472">Membrane</keyword>
<feature type="transmembrane region" description="Helical" evidence="8">
    <location>
        <begin position="260"/>
        <end position="282"/>
    </location>
</feature>
<dbReference type="GO" id="GO:0005886">
    <property type="term" value="C:plasma membrane"/>
    <property type="evidence" value="ECO:0007669"/>
    <property type="project" value="UniProtKB-SubCell"/>
</dbReference>
<comment type="caution">
    <text evidence="10">The sequence shown here is derived from an EMBL/GenBank/DDBJ whole genome shotgun (WGS) entry which is preliminary data.</text>
</comment>
<keyword evidence="2 8" id="KW-0813">Transport</keyword>
<evidence type="ECO:0000313" key="11">
    <source>
        <dbReference type="Proteomes" id="UP000030853"/>
    </source>
</evidence>
<sequence>MMLTQEQSVTTRGRPWLQAWKRRCWLISRSPLTVIGAAIIVLMMLLMIFAPWIVPQDPNAINLAERLQAPSALHWFGTDEVGRDLFSRVIVGSQQSVAAGLAVVLLAGVSGSLLGCLSGVLGGRSDTVIMRLMDIMLSIPSLVLTMALAAALGPSLFNAMLAIAIVRIPFYVRLARGQTLVVKQHTFVEASRTFGASRWHLISWHILRNAMPPLVVQASLDIGSAILMAATLGFIGLGAQQPTAEWGAMVAVGRNYVLDQWWYCAFPGAAILITAVGFNLFGDGVQDLLDPKAGGRN</sequence>
<reference evidence="10 11" key="1">
    <citation type="submission" date="2014-11" db="EMBL/GenBank/DDBJ databases">
        <title>Genome sequencing of Pantoea rodasii ND03.</title>
        <authorList>
            <person name="Muhamad Yunos N.Y."/>
            <person name="Chan K.-G."/>
        </authorList>
    </citation>
    <scope>NUCLEOTIDE SEQUENCE [LARGE SCALE GENOMIC DNA]</scope>
    <source>
        <strain evidence="10 11">ND03</strain>
    </source>
</reference>
<dbReference type="GO" id="GO:0071916">
    <property type="term" value="F:dipeptide transmembrane transporter activity"/>
    <property type="evidence" value="ECO:0007669"/>
    <property type="project" value="TreeGrafter"/>
</dbReference>
<comment type="subcellular location">
    <subcellularLocation>
        <location evidence="1">Cell inner membrane</location>
        <topology evidence="1">Multi-pass membrane protein</topology>
    </subcellularLocation>
    <subcellularLocation>
        <location evidence="8">Cell membrane</location>
        <topology evidence="8">Multi-pass membrane protein</topology>
    </subcellularLocation>
</comment>
<keyword evidence="5 8" id="KW-0812">Transmembrane</keyword>
<evidence type="ECO:0000256" key="5">
    <source>
        <dbReference type="ARBA" id="ARBA00022692"/>
    </source>
</evidence>
<organism evidence="10 11">
    <name type="scientific">Pantoea rodasii</name>
    <dbReference type="NCBI Taxonomy" id="1076549"/>
    <lineage>
        <taxon>Bacteria</taxon>
        <taxon>Pseudomonadati</taxon>
        <taxon>Pseudomonadota</taxon>
        <taxon>Gammaproteobacteria</taxon>
        <taxon>Enterobacterales</taxon>
        <taxon>Erwiniaceae</taxon>
        <taxon>Pantoea</taxon>
    </lineage>
</organism>
<dbReference type="NCBIfam" id="NF007376">
    <property type="entry name" value="PRK09881.1"/>
    <property type="match status" value="1"/>
</dbReference>
<comment type="similarity">
    <text evidence="8">Belongs to the binding-protein-dependent transport system permease family.</text>
</comment>
<dbReference type="Proteomes" id="UP000030853">
    <property type="component" value="Unassembled WGS sequence"/>
</dbReference>